<reference evidence="1" key="1">
    <citation type="submission" date="2023-06" db="EMBL/GenBank/DDBJ databases">
        <title>Two Chryseobacterium gambrini strains from China.</title>
        <authorList>
            <person name="Zeng J."/>
            <person name="Wu Y."/>
        </authorList>
    </citation>
    <scope>NUCLEOTIDE SEQUENCE</scope>
    <source>
        <strain evidence="1">SQ219</strain>
    </source>
</reference>
<accession>A0AAJ1VM02</accession>
<comment type="caution">
    <text evidence="1">The sequence shown here is derived from an EMBL/GenBank/DDBJ whole genome shotgun (WGS) entry which is preliminary data.</text>
</comment>
<evidence type="ECO:0000313" key="2">
    <source>
        <dbReference type="Proteomes" id="UP001225933"/>
    </source>
</evidence>
<dbReference type="Proteomes" id="UP001225933">
    <property type="component" value="Unassembled WGS sequence"/>
</dbReference>
<sequence length="95" mass="10030">SSNPLTLVNSSQAFSKIKQNNDSSSVKYGWADISSSVISGGFNVGQFQSIPYEVMIMRNQGIYTIIVSTGSVSATFVKSGSNGALSLLYYGFSAA</sequence>
<feature type="non-terminal residue" evidence="1">
    <location>
        <position position="1"/>
    </location>
</feature>
<evidence type="ECO:0000313" key="1">
    <source>
        <dbReference type="EMBL" id="MDN4015198.1"/>
    </source>
</evidence>
<organism evidence="1 2">
    <name type="scientific">Chryseobacterium gambrini</name>
    <dbReference type="NCBI Taxonomy" id="373672"/>
    <lineage>
        <taxon>Bacteria</taxon>
        <taxon>Pseudomonadati</taxon>
        <taxon>Bacteroidota</taxon>
        <taxon>Flavobacteriia</taxon>
        <taxon>Flavobacteriales</taxon>
        <taxon>Weeksellaceae</taxon>
        <taxon>Chryseobacterium group</taxon>
        <taxon>Chryseobacterium</taxon>
    </lineage>
</organism>
<dbReference type="RefSeq" id="WP_290343734.1">
    <property type="nucleotide sequence ID" value="NZ_JAUHGV010000132.1"/>
</dbReference>
<feature type="non-terminal residue" evidence="1">
    <location>
        <position position="95"/>
    </location>
</feature>
<name>A0AAJ1VM02_9FLAO</name>
<protein>
    <submittedName>
        <fullName evidence="1">Uncharacterized protein</fullName>
    </submittedName>
</protein>
<dbReference type="AlphaFoldDB" id="A0AAJ1VM02"/>
<proteinExistence type="predicted"/>
<dbReference type="EMBL" id="JAUHGV010000132">
    <property type="protein sequence ID" value="MDN4015198.1"/>
    <property type="molecule type" value="Genomic_DNA"/>
</dbReference>
<gene>
    <name evidence="1" type="ORF">QX233_22380</name>
</gene>